<proteinExistence type="predicted"/>
<dbReference type="EMBL" id="JAJFAZ020000001">
    <property type="protein sequence ID" value="KAI5351346.1"/>
    <property type="molecule type" value="Genomic_DNA"/>
</dbReference>
<name>A0AAD5F2Y0_PRUDU</name>
<organism evidence="1 2">
    <name type="scientific">Prunus dulcis</name>
    <name type="common">Almond</name>
    <name type="synonym">Amygdalus dulcis</name>
    <dbReference type="NCBI Taxonomy" id="3755"/>
    <lineage>
        <taxon>Eukaryota</taxon>
        <taxon>Viridiplantae</taxon>
        <taxon>Streptophyta</taxon>
        <taxon>Embryophyta</taxon>
        <taxon>Tracheophyta</taxon>
        <taxon>Spermatophyta</taxon>
        <taxon>Magnoliopsida</taxon>
        <taxon>eudicotyledons</taxon>
        <taxon>Gunneridae</taxon>
        <taxon>Pentapetalae</taxon>
        <taxon>rosids</taxon>
        <taxon>fabids</taxon>
        <taxon>Rosales</taxon>
        <taxon>Rosaceae</taxon>
        <taxon>Amygdaloideae</taxon>
        <taxon>Amygdaleae</taxon>
        <taxon>Prunus</taxon>
    </lineage>
</organism>
<gene>
    <name evidence="1" type="ORF">L3X38_004237</name>
</gene>
<evidence type="ECO:0000313" key="1">
    <source>
        <dbReference type="EMBL" id="KAI5351346.1"/>
    </source>
</evidence>
<comment type="caution">
    <text evidence="1">The sequence shown here is derived from an EMBL/GenBank/DDBJ whole genome shotgun (WGS) entry which is preliminary data.</text>
</comment>
<sequence>MAKCCNSGGKGLAVVVEEMYKFTLEALTPRVGQMHRTAMRSAHRQHKKCMWDKCASLIGSISSIGKHMAQCACSTQVMHIGTMHGMSWRLCMVVAKWHAWDASCGEGNVSGRVGSYLAPL</sequence>
<accession>A0AAD5F2Y0</accession>
<protein>
    <submittedName>
        <fullName evidence="1">Uncharacterized protein</fullName>
    </submittedName>
</protein>
<keyword evidence="2" id="KW-1185">Reference proteome</keyword>
<dbReference type="AlphaFoldDB" id="A0AAD5F2Y0"/>
<evidence type="ECO:0000313" key="2">
    <source>
        <dbReference type="Proteomes" id="UP001054821"/>
    </source>
</evidence>
<reference evidence="1 2" key="1">
    <citation type="journal article" date="2022" name="G3 (Bethesda)">
        <title>Whole-genome sequence and methylome profiling of the almond [Prunus dulcis (Mill.) D.A. Webb] cultivar 'Nonpareil'.</title>
        <authorList>
            <person name="D'Amico-Willman K.M."/>
            <person name="Ouma W.Z."/>
            <person name="Meulia T."/>
            <person name="Sideli G.M."/>
            <person name="Gradziel T.M."/>
            <person name="Fresnedo-Ramirez J."/>
        </authorList>
    </citation>
    <scope>NUCLEOTIDE SEQUENCE [LARGE SCALE GENOMIC DNA]</scope>
    <source>
        <strain evidence="1">Clone GOH B32 T37-40</strain>
    </source>
</reference>
<dbReference type="Proteomes" id="UP001054821">
    <property type="component" value="Chromosome 1"/>
</dbReference>